<dbReference type="AlphaFoldDB" id="A0AAE0VTZ4"/>
<feature type="region of interest" description="Disordered" evidence="1">
    <location>
        <begin position="1"/>
        <end position="64"/>
    </location>
</feature>
<keyword evidence="3" id="KW-1185">Reference proteome</keyword>
<dbReference type="Proteomes" id="UP001195483">
    <property type="component" value="Unassembled WGS sequence"/>
</dbReference>
<accession>A0AAE0VTZ4</accession>
<sequence length="114" mass="12890">MGKIGTGKIASRYGGNSGCPVSQPHFAHTKCDDTKTERRKKTTHGQAHSSTDRIYIDKSESDVDKSKLEEDEGLCNVCEAKVFTEGLPHTKQDYMLLNARFEKYQKYTDSEQKQ</sequence>
<reference evidence="2" key="2">
    <citation type="journal article" date="2021" name="Genome Biol. Evol.">
        <title>Developing a high-quality reference genome for a parasitic bivalve with doubly uniparental inheritance (Bivalvia: Unionida).</title>
        <authorList>
            <person name="Smith C.H."/>
        </authorList>
    </citation>
    <scope>NUCLEOTIDE SEQUENCE</scope>
    <source>
        <strain evidence="2">CHS0354</strain>
        <tissue evidence="2">Mantle</tissue>
    </source>
</reference>
<evidence type="ECO:0000256" key="1">
    <source>
        <dbReference type="SAM" id="MobiDB-lite"/>
    </source>
</evidence>
<evidence type="ECO:0000313" key="2">
    <source>
        <dbReference type="EMBL" id="KAK3588945.1"/>
    </source>
</evidence>
<reference evidence="2" key="1">
    <citation type="journal article" date="2021" name="Genome Biol. Evol.">
        <title>A High-Quality Reference Genome for a Parasitic Bivalve with Doubly Uniparental Inheritance (Bivalvia: Unionida).</title>
        <authorList>
            <person name="Smith C.H."/>
        </authorList>
    </citation>
    <scope>NUCLEOTIDE SEQUENCE</scope>
    <source>
        <strain evidence="2">CHS0354</strain>
    </source>
</reference>
<dbReference type="EMBL" id="JAEAOA010002363">
    <property type="protein sequence ID" value="KAK3588945.1"/>
    <property type="molecule type" value="Genomic_DNA"/>
</dbReference>
<gene>
    <name evidence="2" type="ORF">CHS0354_043114</name>
</gene>
<comment type="caution">
    <text evidence="2">The sequence shown here is derived from an EMBL/GenBank/DDBJ whole genome shotgun (WGS) entry which is preliminary data.</text>
</comment>
<protein>
    <submittedName>
        <fullName evidence="2">Uncharacterized protein</fullName>
    </submittedName>
</protein>
<organism evidence="2 3">
    <name type="scientific">Potamilus streckersoni</name>
    <dbReference type="NCBI Taxonomy" id="2493646"/>
    <lineage>
        <taxon>Eukaryota</taxon>
        <taxon>Metazoa</taxon>
        <taxon>Spiralia</taxon>
        <taxon>Lophotrochozoa</taxon>
        <taxon>Mollusca</taxon>
        <taxon>Bivalvia</taxon>
        <taxon>Autobranchia</taxon>
        <taxon>Heteroconchia</taxon>
        <taxon>Palaeoheterodonta</taxon>
        <taxon>Unionida</taxon>
        <taxon>Unionoidea</taxon>
        <taxon>Unionidae</taxon>
        <taxon>Ambleminae</taxon>
        <taxon>Lampsilini</taxon>
        <taxon>Potamilus</taxon>
    </lineage>
</organism>
<name>A0AAE0VTZ4_9BIVA</name>
<feature type="compositionally biased region" description="Basic and acidic residues" evidence="1">
    <location>
        <begin position="50"/>
        <end position="64"/>
    </location>
</feature>
<evidence type="ECO:0000313" key="3">
    <source>
        <dbReference type="Proteomes" id="UP001195483"/>
    </source>
</evidence>
<proteinExistence type="predicted"/>
<reference evidence="2" key="3">
    <citation type="submission" date="2023-05" db="EMBL/GenBank/DDBJ databases">
        <authorList>
            <person name="Smith C.H."/>
        </authorList>
    </citation>
    <scope>NUCLEOTIDE SEQUENCE</scope>
    <source>
        <strain evidence="2">CHS0354</strain>
        <tissue evidence="2">Mantle</tissue>
    </source>
</reference>